<dbReference type="GO" id="GO:0005524">
    <property type="term" value="F:ATP binding"/>
    <property type="evidence" value="ECO:0007669"/>
    <property type="project" value="UniProtKB-UniRule"/>
</dbReference>
<dbReference type="RefSeq" id="WP_009201427.1">
    <property type="nucleotide sequence ID" value="NZ_ACJX03000001.1"/>
</dbReference>
<organism evidence="3 4">
    <name type="scientific">Acetomicrobium hydrogeniformans ATCC BAA-1850</name>
    <dbReference type="NCBI Taxonomy" id="592015"/>
    <lineage>
        <taxon>Bacteria</taxon>
        <taxon>Thermotogati</taxon>
        <taxon>Synergistota</taxon>
        <taxon>Synergistia</taxon>
        <taxon>Synergistales</taxon>
        <taxon>Acetomicrobiaceae</taxon>
        <taxon>Acetomicrobium</taxon>
    </lineage>
</organism>
<dbReference type="eggNOG" id="COG0458">
    <property type="taxonomic scope" value="Bacteria"/>
</dbReference>
<keyword evidence="1" id="KW-0067">ATP-binding</keyword>
<keyword evidence="1" id="KW-0547">Nucleotide-binding</keyword>
<dbReference type="Proteomes" id="UP000005273">
    <property type="component" value="Unassembled WGS sequence"/>
</dbReference>
<name>A0A0T5XBW4_9BACT</name>
<dbReference type="InterPro" id="IPR011761">
    <property type="entry name" value="ATP-grasp"/>
</dbReference>
<dbReference type="AlphaFoldDB" id="A0A0T5XBW4"/>
<gene>
    <name evidence="3" type="ORF">HMPREF1705_03128</name>
</gene>
<dbReference type="InterPro" id="IPR013815">
    <property type="entry name" value="ATP_grasp_subdomain_1"/>
</dbReference>
<evidence type="ECO:0000313" key="3">
    <source>
        <dbReference type="EMBL" id="KRT35872.1"/>
    </source>
</evidence>
<evidence type="ECO:0000256" key="1">
    <source>
        <dbReference type="PROSITE-ProRule" id="PRU00409"/>
    </source>
</evidence>
<reference evidence="4" key="1">
    <citation type="submission" date="2012-09" db="EMBL/GenBank/DDBJ databases">
        <authorList>
            <person name="Weinstock G."/>
            <person name="Sodergren E."/>
            <person name="Clifton S."/>
            <person name="Fulton L."/>
            <person name="Fulton B."/>
            <person name="Courtney L."/>
            <person name="Fronick C."/>
            <person name="Harrison M."/>
            <person name="Strong C."/>
            <person name="Farmer C."/>
            <person name="Delehaunty K."/>
            <person name="Markovic C."/>
            <person name="Hall O."/>
            <person name="Minx P."/>
            <person name="Tomlinson C."/>
            <person name="Mitreva M."/>
            <person name="Nelson J."/>
            <person name="Hou S."/>
            <person name="Wollam A."/>
            <person name="Pepin K.H."/>
            <person name="Johnson M."/>
            <person name="Bhonagiri V."/>
            <person name="Nash W.E."/>
            <person name="Suruliraj S."/>
            <person name="Warren W."/>
            <person name="Chinwalla A."/>
            <person name="Mardis E.R."/>
            <person name="Wilson R.K."/>
        </authorList>
    </citation>
    <scope>NUCLEOTIDE SEQUENCE [LARGE SCALE GENOMIC DNA]</scope>
    <source>
        <strain evidence="4">OS1</strain>
    </source>
</reference>
<evidence type="ECO:0000313" key="4">
    <source>
        <dbReference type="Proteomes" id="UP000005273"/>
    </source>
</evidence>
<dbReference type="EMBL" id="ACJX03000001">
    <property type="protein sequence ID" value="KRT35872.1"/>
    <property type="molecule type" value="Genomic_DNA"/>
</dbReference>
<comment type="caution">
    <text evidence="3">The sequence shown here is derived from an EMBL/GenBank/DDBJ whole genome shotgun (WGS) entry which is preliminary data.</text>
</comment>
<dbReference type="STRING" id="592015.HMPREF1705_03128"/>
<dbReference type="PROSITE" id="PS50975">
    <property type="entry name" value="ATP_GRASP"/>
    <property type="match status" value="1"/>
</dbReference>
<feature type="domain" description="ATP-grasp" evidence="2">
    <location>
        <begin position="114"/>
        <end position="285"/>
    </location>
</feature>
<proteinExistence type="predicted"/>
<dbReference type="Gene3D" id="3.30.1490.20">
    <property type="entry name" value="ATP-grasp fold, A domain"/>
    <property type="match status" value="1"/>
</dbReference>
<keyword evidence="4" id="KW-1185">Reference proteome</keyword>
<protein>
    <submittedName>
        <fullName evidence="3">ATP-grasp domain protein</fullName>
    </submittedName>
</protein>
<evidence type="ECO:0000259" key="2">
    <source>
        <dbReference type="PROSITE" id="PS50975"/>
    </source>
</evidence>
<sequence>MNVLITSVSRKVSLVKAFRRALSEEGGGKVIAIDASPKSAALYFADMAYIVPTGLGENFREIVQNICVRHEIKLLIPTRDEELPFFARELGRLKDIGVCVMVSSSHTIKVCQDKGLFVEFCLKHGFSAPKTYKETDIDLDFPLFVKDRFGKGSKGAFRVNSKPELDYFLSRLKDPIVQEYVEAPEYTVDLFADFAGNILSVVPRQRLSVFGGESFIGRTCKNWDIINESMRLAKALNLIGHNTIQCFLHNGEVKFIEVNPRYGGAANLGFAAGTFTPRMLVRLVLGREVKPCVGDFKDNLYMLRYTDDIFVDEDKMKQIAHFIE</sequence>
<accession>A0A0T5XBW4</accession>
<dbReference type="Pfam" id="PF15632">
    <property type="entry name" value="ATPgrasp_Ter"/>
    <property type="match status" value="1"/>
</dbReference>
<dbReference type="Gene3D" id="3.40.50.20">
    <property type="match status" value="1"/>
</dbReference>
<dbReference type="SUPFAM" id="SSF56059">
    <property type="entry name" value="Glutathione synthetase ATP-binding domain-like"/>
    <property type="match status" value="1"/>
</dbReference>
<dbReference type="GO" id="GO:0046872">
    <property type="term" value="F:metal ion binding"/>
    <property type="evidence" value="ECO:0007669"/>
    <property type="project" value="InterPro"/>
</dbReference>
<dbReference type="InterPro" id="IPR048764">
    <property type="entry name" value="PylC_N"/>
</dbReference>
<dbReference type="Gene3D" id="3.30.470.20">
    <property type="entry name" value="ATP-grasp fold, B domain"/>
    <property type="match status" value="1"/>
</dbReference>
<dbReference type="Pfam" id="PF21360">
    <property type="entry name" value="PylC-like_N"/>
    <property type="match status" value="1"/>
</dbReference>
<dbReference type="OrthoDB" id="9803907at2"/>